<accession>A0A6V7H600</accession>
<feature type="compositionally biased region" description="Basic and acidic residues" evidence="1">
    <location>
        <begin position="320"/>
        <end position="332"/>
    </location>
</feature>
<proteinExistence type="predicted"/>
<evidence type="ECO:0000313" key="3">
    <source>
        <dbReference type="Proteomes" id="UP000752696"/>
    </source>
</evidence>
<dbReference type="OrthoDB" id="7605575at2759"/>
<dbReference type="Proteomes" id="UP000752696">
    <property type="component" value="Unassembled WGS sequence"/>
</dbReference>
<evidence type="ECO:0000313" key="2">
    <source>
        <dbReference type="EMBL" id="CAD1474937.1"/>
    </source>
</evidence>
<feature type="non-terminal residue" evidence="2">
    <location>
        <position position="912"/>
    </location>
</feature>
<feature type="region of interest" description="Disordered" evidence="1">
    <location>
        <begin position="627"/>
        <end position="738"/>
    </location>
</feature>
<feature type="compositionally biased region" description="Basic and acidic residues" evidence="1">
    <location>
        <begin position="667"/>
        <end position="682"/>
    </location>
</feature>
<protein>
    <submittedName>
        <fullName evidence="2">Uncharacterized protein</fullName>
    </submittedName>
</protein>
<name>A0A6V7H600_9HYME</name>
<dbReference type="EMBL" id="CAJDYZ010008047">
    <property type="protein sequence ID" value="CAD1474937.1"/>
    <property type="molecule type" value="Genomic_DNA"/>
</dbReference>
<comment type="caution">
    <text evidence="2">The sequence shown here is derived from an EMBL/GenBank/DDBJ whole genome shotgun (WGS) entry which is preliminary data.</text>
</comment>
<organism evidence="2 3">
    <name type="scientific">Heterotrigona itama</name>
    <dbReference type="NCBI Taxonomy" id="395501"/>
    <lineage>
        <taxon>Eukaryota</taxon>
        <taxon>Metazoa</taxon>
        <taxon>Ecdysozoa</taxon>
        <taxon>Arthropoda</taxon>
        <taxon>Hexapoda</taxon>
        <taxon>Insecta</taxon>
        <taxon>Pterygota</taxon>
        <taxon>Neoptera</taxon>
        <taxon>Endopterygota</taxon>
        <taxon>Hymenoptera</taxon>
        <taxon>Apocrita</taxon>
        <taxon>Aculeata</taxon>
        <taxon>Apoidea</taxon>
        <taxon>Anthophila</taxon>
        <taxon>Apidae</taxon>
        <taxon>Heterotrigona</taxon>
    </lineage>
</organism>
<evidence type="ECO:0000256" key="1">
    <source>
        <dbReference type="SAM" id="MobiDB-lite"/>
    </source>
</evidence>
<feature type="region of interest" description="Disordered" evidence="1">
    <location>
        <begin position="316"/>
        <end position="337"/>
    </location>
</feature>
<dbReference type="AlphaFoldDB" id="A0A6V7H600"/>
<sequence>MPNDNSTQRETLSYEAHVLQEILKINELMIRQAHLNEEFHGDDKFSPKNYKISKDENNSSADRFDNEAREIHFQVTSKNISSPKGRNISSSTTVFKIRSRTTLRNARFERNKFSESVDSSETDRTPASDRTFILTKNDQSLKVDELDILRSTMHENCANSTVRGENEISSTRVRKMEDRSIGDALFSCPFELVEIYSNKNKGKNSENNLNNLAFDVSRQTCSMRTFPKEGDKQFKIEKNQLSVSKEETCVDNGKDGGVKDSDKVDEICRKIYTKEIDQSDDLQKECRKENCQNRNETVEEECALNNSLINKDFHVKRHAQNNEDSQKKRREENDEINEDFQKTEKILKNNISETTVVKLIQDQENSIINSRIANDGTMQINKQNQLDENVISTSKKAEAKQDVNLITIYEATGKPCTEKTREENDFNKSEVTDETRKCNIKQSDDPSTFENNIKLEVKLEESCVRNDGLNITEDTRSLERKKDTNKEKEVVPTIKKQTSELKSANILSIPCSLRRVAKNHDLFVNEKTSKSLKFSDSANNATIKIEEGASEEMLRRDIESIPLSQTLCASNAEKSCAKIDNLNASEHTDYSKFHKLTDKVEENVSSTFKQENSQSVKKCLRSNLNAGSRKSNAFGSSSSRPKAEGNTSFKFKGGNRSTGTKCQKMNSDIDPRKSRVIDDNFFKQHPVNPNERKTSKTMTQHSESDDLKDSSSNLSSSLEDVHRQGKVSNAEERHANEDLSTENKIKIIVEKRESKENKVISGNKNLLCNEDIQSSMIKNERIEERDSDDSYEEVEINDAKHETAMRESRRIGINYKDLNVCKMLTKIHERLTSDWQRMEQLRMKLQISVSVELVNPMMMLQLLDKTIARCKSYIHGSNNSYETELQMAKLLSKYVVELVKIVKINRKSLEDQ</sequence>
<feature type="compositionally biased region" description="Basic and acidic residues" evidence="1">
    <location>
        <begin position="719"/>
        <end position="738"/>
    </location>
</feature>
<keyword evidence="3" id="KW-1185">Reference proteome</keyword>
<reference evidence="2" key="1">
    <citation type="submission" date="2020-07" db="EMBL/GenBank/DDBJ databases">
        <authorList>
            <person name="Nazaruddin N."/>
        </authorList>
    </citation>
    <scope>NUCLEOTIDE SEQUENCE</scope>
</reference>
<feature type="compositionally biased region" description="Polar residues" evidence="1">
    <location>
        <begin position="627"/>
        <end position="666"/>
    </location>
</feature>
<gene>
    <name evidence="2" type="ORF">MHI_LOCUS505312</name>
</gene>